<gene>
    <name evidence="2" type="primary">Acey_s0004.g1768</name>
    <name evidence="2" type="ORF">Y032_0004g1768</name>
</gene>
<keyword evidence="3" id="KW-1185">Reference proteome</keyword>
<name>A0A016VTX9_9BILA</name>
<evidence type="ECO:0000313" key="2">
    <source>
        <dbReference type="EMBL" id="EYC30781.1"/>
    </source>
</evidence>
<accession>A0A016VTX9</accession>
<dbReference type="OrthoDB" id="10672606at2759"/>
<evidence type="ECO:0008006" key="4">
    <source>
        <dbReference type="Google" id="ProtNLM"/>
    </source>
</evidence>
<comment type="caution">
    <text evidence="2">The sequence shown here is derived from an EMBL/GenBank/DDBJ whole genome shotgun (WGS) entry which is preliminary data.</text>
</comment>
<dbReference type="InterPro" id="IPR035940">
    <property type="entry name" value="CAP_sf"/>
</dbReference>
<evidence type="ECO:0000313" key="3">
    <source>
        <dbReference type="Proteomes" id="UP000024635"/>
    </source>
</evidence>
<sequence>MVRPFFSALAIILLFPRLCEGYLPLCPGGNLHKEAIEEKILKPVNHRRQGLIEGWQQNGKTGKNLPPATDMTKLRRIPDVSDARSIWSKNIIASIGAIRFPVAKPRRCSKNRISKRKALQGNHRLDRTAVVNVDVQQHHIKNGISCFRWHLAFRRSQLNLSDGPPHDDTIGRTLISYAERSWCATEDGSLASIHKFYYPSGDILGNVIQSYLLQINLHHLDVDADAHNVYYNGDEQLKTYANLVRSTNTEIGCAIKGCDNPANDPDLGEVVMCCVLNSSARQEDHRHDGQTSSRSPSKNDMMLFVSLERTERIGPPWHVRGTNGRIAGARSVYPTINGSQGDQGDIHHPLPATYADMFDNFIDDRKPAVWSDSFLAK</sequence>
<proteinExistence type="predicted"/>
<keyword evidence="1" id="KW-0732">Signal</keyword>
<organism evidence="2 3">
    <name type="scientific">Ancylostoma ceylanicum</name>
    <dbReference type="NCBI Taxonomy" id="53326"/>
    <lineage>
        <taxon>Eukaryota</taxon>
        <taxon>Metazoa</taxon>
        <taxon>Ecdysozoa</taxon>
        <taxon>Nematoda</taxon>
        <taxon>Chromadorea</taxon>
        <taxon>Rhabditida</taxon>
        <taxon>Rhabditina</taxon>
        <taxon>Rhabditomorpha</taxon>
        <taxon>Strongyloidea</taxon>
        <taxon>Ancylostomatidae</taxon>
        <taxon>Ancylostomatinae</taxon>
        <taxon>Ancylostoma</taxon>
    </lineage>
</organism>
<reference evidence="3" key="1">
    <citation type="journal article" date="2015" name="Nat. Genet.">
        <title>The genome and transcriptome of the zoonotic hookworm Ancylostoma ceylanicum identify infection-specific gene families.</title>
        <authorList>
            <person name="Schwarz E.M."/>
            <person name="Hu Y."/>
            <person name="Antoshechkin I."/>
            <person name="Miller M.M."/>
            <person name="Sternberg P.W."/>
            <person name="Aroian R.V."/>
        </authorList>
    </citation>
    <scope>NUCLEOTIDE SEQUENCE</scope>
    <source>
        <strain evidence="3">HY135</strain>
    </source>
</reference>
<dbReference type="AlphaFoldDB" id="A0A016VTX9"/>
<feature type="signal peptide" evidence="1">
    <location>
        <begin position="1"/>
        <end position="21"/>
    </location>
</feature>
<protein>
    <recommendedName>
        <fullName evidence="4">SCP domain-containing protein</fullName>
    </recommendedName>
</protein>
<dbReference type="Proteomes" id="UP000024635">
    <property type="component" value="Unassembled WGS sequence"/>
</dbReference>
<feature type="chain" id="PRO_5001490515" description="SCP domain-containing protein" evidence="1">
    <location>
        <begin position="22"/>
        <end position="377"/>
    </location>
</feature>
<dbReference type="EMBL" id="JARK01001340">
    <property type="protein sequence ID" value="EYC30781.1"/>
    <property type="molecule type" value="Genomic_DNA"/>
</dbReference>
<dbReference type="Gene3D" id="3.40.33.10">
    <property type="entry name" value="CAP"/>
    <property type="match status" value="1"/>
</dbReference>
<evidence type="ECO:0000256" key="1">
    <source>
        <dbReference type="SAM" id="SignalP"/>
    </source>
</evidence>